<protein>
    <submittedName>
        <fullName evidence="4">Glyceraldehyde 3-phosphate dehydrogenase, NAD binding domain</fullName>
    </submittedName>
</protein>
<evidence type="ECO:0000313" key="5">
    <source>
        <dbReference type="Proteomes" id="UP000199612"/>
    </source>
</evidence>
<sequence length="124" mass="13353">MNATAENSQEHIKAGAKKVILTTPADKETKIIVLGVIEDVITQDDKLLSFGSCTSNDLAPVTKVLNDKLGIETVYMKAVKAYTPSQSLHDSPGSKDMRRGRVGAINAIPTSTGRPRRSGRSFLL</sequence>
<dbReference type="PRINTS" id="PR00078">
    <property type="entry name" value="G3PDHDRGNASE"/>
</dbReference>
<dbReference type="Pfam" id="PF02800">
    <property type="entry name" value="Gp_dh_C"/>
    <property type="match status" value="1"/>
</dbReference>
<feature type="compositionally biased region" description="Basic residues" evidence="2">
    <location>
        <begin position="114"/>
        <end position="124"/>
    </location>
</feature>
<dbReference type="InterPro" id="IPR036291">
    <property type="entry name" value="NAD(P)-bd_dom_sf"/>
</dbReference>
<organism evidence="4 5">
    <name type="scientific">Alkalibacterium subtropicum</name>
    <dbReference type="NCBI Taxonomy" id="753702"/>
    <lineage>
        <taxon>Bacteria</taxon>
        <taxon>Bacillati</taxon>
        <taxon>Bacillota</taxon>
        <taxon>Bacilli</taxon>
        <taxon>Lactobacillales</taxon>
        <taxon>Carnobacteriaceae</taxon>
        <taxon>Alkalibacterium</taxon>
    </lineage>
</organism>
<dbReference type="InterPro" id="IPR020831">
    <property type="entry name" value="GlycerAld/Erythrose_P_DH"/>
</dbReference>
<gene>
    <name evidence="4" type="ORF">SAMN04488102_102282</name>
</gene>
<dbReference type="Gene3D" id="3.40.50.720">
    <property type="entry name" value="NAD(P)-binding Rossmann-like Domain"/>
    <property type="match status" value="1"/>
</dbReference>
<proteinExistence type="predicted"/>
<dbReference type="GO" id="GO:0016620">
    <property type="term" value="F:oxidoreductase activity, acting on the aldehyde or oxo group of donors, NAD or NADP as acceptor"/>
    <property type="evidence" value="ECO:0007669"/>
    <property type="project" value="InterPro"/>
</dbReference>
<dbReference type="EMBL" id="FOLT01000002">
    <property type="protein sequence ID" value="SFC03845.1"/>
    <property type="molecule type" value="Genomic_DNA"/>
</dbReference>
<feature type="domain" description="Glyceraldehyde 3-phosphate dehydrogenase catalytic" evidence="3">
    <location>
        <begin position="58"/>
        <end position="114"/>
    </location>
</feature>
<dbReference type="Proteomes" id="UP000199612">
    <property type="component" value="Unassembled WGS sequence"/>
</dbReference>
<evidence type="ECO:0000256" key="1">
    <source>
        <dbReference type="ARBA" id="ARBA00023002"/>
    </source>
</evidence>
<dbReference type="InterPro" id="IPR020829">
    <property type="entry name" value="GlycerAld_3-P_DH_cat"/>
</dbReference>
<evidence type="ECO:0000256" key="2">
    <source>
        <dbReference type="SAM" id="MobiDB-lite"/>
    </source>
</evidence>
<dbReference type="PANTHER" id="PTHR43148">
    <property type="entry name" value="GLYCERALDEHYDE-3-PHOSPHATE DEHYDROGENASE 2"/>
    <property type="match status" value="1"/>
</dbReference>
<accession>A0A1I1FX06</accession>
<dbReference type="SUPFAM" id="SSF55347">
    <property type="entry name" value="Glyceraldehyde-3-phosphate dehydrogenase-like, C-terminal domain"/>
    <property type="match status" value="1"/>
</dbReference>
<name>A0A1I1FX06_9LACT</name>
<evidence type="ECO:0000313" key="4">
    <source>
        <dbReference type="EMBL" id="SFC03845.1"/>
    </source>
</evidence>
<dbReference type="AlphaFoldDB" id="A0A1I1FX06"/>
<dbReference type="Gene3D" id="3.30.360.10">
    <property type="entry name" value="Dihydrodipicolinate Reductase, domain 2"/>
    <property type="match status" value="1"/>
</dbReference>
<dbReference type="SUPFAM" id="SSF51735">
    <property type="entry name" value="NAD(P)-binding Rossmann-fold domains"/>
    <property type="match status" value="1"/>
</dbReference>
<feature type="region of interest" description="Disordered" evidence="2">
    <location>
        <begin position="85"/>
        <end position="124"/>
    </location>
</feature>
<evidence type="ECO:0000259" key="3">
    <source>
        <dbReference type="Pfam" id="PF02800"/>
    </source>
</evidence>
<reference evidence="5" key="1">
    <citation type="submission" date="2016-10" db="EMBL/GenBank/DDBJ databases">
        <authorList>
            <person name="Varghese N."/>
            <person name="Submissions S."/>
        </authorList>
    </citation>
    <scope>NUCLEOTIDE SEQUENCE [LARGE SCALE GENOMIC DNA]</scope>
    <source>
        <strain evidence="5">DSM 23664</strain>
    </source>
</reference>
<dbReference type="STRING" id="753702.SAMN04488102_102282"/>
<keyword evidence="1" id="KW-0560">Oxidoreductase</keyword>
<keyword evidence="5" id="KW-1185">Reference proteome</keyword>